<dbReference type="SUPFAM" id="SSF52540">
    <property type="entry name" value="P-loop containing nucleoside triphosphate hydrolases"/>
    <property type="match status" value="2"/>
</dbReference>
<dbReference type="Proteomes" id="UP000060602">
    <property type="component" value="Chromosome"/>
</dbReference>
<dbReference type="GO" id="GO:0043751">
    <property type="term" value="F:polyphosphate:AMP phosphotransferase activity"/>
    <property type="evidence" value="ECO:0007669"/>
    <property type="project" value="InterPro"/>
</dbReference>
<organism evidence="2 3">
    <name type="scientific">Alcaligenes xylosoxydans xylosoxydans</name>
    <name type="common">Achromobacter xylosoxidans</name>
    <dbReference type="NCBI Taxonomy" id="85698"/>
    <lineage>
        <taxon>Bacteria</taxon>
        <taxon>Pseudomonadati</taxon>
        <taxon>Pseudomonadota</taxon>
        <taxon>Betaproteobacteria</taxon>
        <taxon>Burkholderiales</taxon>
        <taxon>Alcaligenaceae</taxon>
        <taxon>Achromobacter</taxon>
    </lineage>
</organism>
<dbReference type="Gene3D" id="3.40.50.300">
    <property type="entry name" value="P-loop containing nucleotide triphosphate hydrolases"/>
    <property type="match status" value="2"/>
</dbReference>
<accession>A0A0X8P1S6</accession>
<dbReference type="GO" id="GO:0006797">
    <property type="term" value="P:polyphosphate metabolic process"/>
    <property type="evidence" value="ECO:0007669"/>
    <property type="project" value="InterPro"/>
</dbReference>
<dbReference type="AlphaFoldDB" id="A0A0X8P1S6"/>
<dbReference type="RefSeq" id="WP_061073025.1">
    <property type="nucleotide sequence ID" value="NZ_CP014060.2"/>
</dbReference>
<feature type="domain" description="Polyphosphate kinase-2-related" evidence="1">
    <location>
        <begin position="265"/>
        <end position="487"/>
    </location>
</feature>
<dbReference type="PANTHER" id="PTHR34383:SF3">
    <property type="entry name" value="POLYPHOSPHATE:AMP PHOSPHOTRANSFERASE"/>
    <property type="match status" value="1"/>
</dbReference>
<evidence type="ECO:0000313" key="3">
    <source>
        <dbReference type="Proteomes" id="UP000060602"/>
    </source>
</evidence>
<dbReference type="EMBL" id="CP014060">
    <property type="protein sequence ID" value="AMG38209.1"/>
    <property type="molecule type" value="Genomic_DNA"/>
</dbReference>
<dbReference type="NCBIfam" id="TIGR03708">
    <property type="entry name" value="poly_P_AMP_trns"/>
    <property type="match status" value="1"/>
</dbReference>
<feature type="domain" description="Polyphosphate kinase-2-related" evidence="1">
    <location>
        <begin position="20"/>
        <end position="234"/>
    </location>
</feature>
<gene>
    <name evidence="2" type="primary">pap</name>
    <name evidence="2" type="ORF">AL504_20620</name>
</gene>
<dbReference type="InterPro" id="IPR022489">
    <property type="entry name" value="PolyP_AMP_Tfrase"/>
</dbReference>
<sequence>MFAEAEADPVLTKEAFKPLEAKLRVALLNAQYQRLQKAEKSLLVVVAGIDGAGKGATVNLLNEWMDPRHIKTLAYGPPEGDELERPPMWRYWKDLPPKGSTGIVFGSWYTPLIREAARKHPNQDSIEAQSVAIRRFEAMLAAEGVQILKLWFHLSSDAQRERAKRLLASPETSWQVSPVDLKVHKKYDRIRNGGQVVINHTDSGHAPWVVIPSADENMRAARTAEAVLAAMRQHRVPRIPASFVAHTGPARILDRLGQLDYDAKLDREDYESELGLLQGRLARAARSRKFQERSLVLVFEGQDAAGKGGAIRRITHALDARQFDITPVAAPNSYELSRPYLWRFWRHVPRQGRIAIFDRSWYGRVLVERVEKITPPAHWRRAYAEINDFEAQLAGSGALVLKFWLAVTADVQLERFKDREKSPFKNFKITPDDWRNRDKWKEYAAATNEMLARTDVKHAPWHLVSANDKRYARLQVLRHIVEALENQL</sequence>
<evidence type="ECO:0000259" key="1">
    <source>
        <dbReference type="Pfam" id="PF03976"/>
    </source>
</evidence>
<dbReference type="InterPro" id="IPR022488">
    <property type="entry name" value="PPK2-related"/>
</dbReference>
<evidence type="ECO:0000313" key="2">
    <source>
        <dbReference type="EMBL" id="AMG38209.1"/>
    </source>
</evidence>
<keyword evidence="2" id="KW-0808">Transferase</keyword>
<name>A0A0X8P1S6_ALCXX</name>
<dbReference type="PANTHER" id="PTHR34383">
    <property type="entry name" value="POLYPHOSPHATE:AMP PHOSPHOTRANSFERASE-RELATED"/>
    <property type="match status" value="1"/>
</dbReference>
<dbReference type="InterPro" id="IPR027417">
    <property type="entry name" value="P-loop_NTPase"/>
</dbReference>
<protein>
    <submittedName>
        <fullName evidence="2">Polyphosphate:AMP phosphotransferase</fullName>
    </submittedName>
</protein>
<proteinExistence type="predicted"/>
<dbReference type="Pfam" id="PF03976">
    <property type="entry name" value="PPK2"/>
    <property type="match status" value="2"/>
</dbReference>
<reference evidence="3" key="1">
    <citation type="submission" date="2015-12" db="EMBL/GenBank/DDBJ databases">
        <title>FDA dAtabase for Regulatory Grade micrObial Sequences (FDA-ARGOS): Supporting development and validation of Infectious Disease Dx tests.</title>
        <authorList>
            <person name="Case J."/>
            <person name="Tallon L."/>
            <person name="Sadzewicz L."/>
            <person name="Sengamalay N."/>
            <person name="Ott S."/>
            <person name="Godinez A."/>
            <person name="Nagaraj S."/>
            <person name="Nadendla S."/>
            <person name="Sichtig H."/>
        </authorList>
    </citation>
    <scope>NUCLEOTIDE SEQUENCE [LARGE SCALE GENOMIC DNA]</scope>
    <source>
        <strain evidence="3">FDAARGOS_147</strain>
    </source>
</reference>